<accession>A0A7H8RAE4</accession>
<dbReference type="Proteomes" id="UP000509510">
    <property type="component" value="Chromosome VI"/>
</dbReference>
<dbReference type="PANTHER" id="PTHR39607:SF1">
    <property type="entry name" value="B-ZIP TRANSCRIPTION FACTOR (EUROFUNG)"/>
    <property type="match status" value="1"/>
</dbReference>
<feature type="region of interest" description="Disordered" evidence="1">
    <location>
        <begin position="275"/>
        <end position="303"/>
    </location>
</feature>
<feature type="region of interest" description="Disordered" evidence="1">
    <location>
        <begin position="1"/>
        <end position="98"/>
    </location>
</feature>
<feature type="compositionally biased region" description="Low complexity" evidence="1">
    <location>
        <begin position="54"/>
        <end position="76"/>
    </location>
</feature>
<dbReference type="AlphaFoldDB" id="A0A7H8RAE4"/>
<dbReference type="GeneID" id="55998059"/>
<protein>
    <recommendedName>
        <fullName evidence="4">BZIP domain-containing protein</fullName>
    </recommendedName>
</protein>
<dbReference type="OrthoDB" id="4435769at2759"/>
<reference evidence="3" key="1">
    <citation type="submission" date="2020-06" db="EMBL/GenBank/DDBJ databases">
        <title>A chromosome-scale genome assembly of Talaromyces rugulosus W13939.</title>
        <authorList>
            <person name="Wang B."/>
            <person name="Guo L."/>
            <person name="Ye K."/>
            <person name="Wang L."/>
        </authorList>
    </citation>
    <scope>NUCLEOTIDE SEQUENCE [LARGE SCALE GENOMIC DNA]</scope>
    <source>
        <strain evidence="3">W13939</strain>
    </source>
</reference>
<dbReference type="EMBL" id="CP055903">
    <property type="protein sequence ID" value="QKX63410.1"/>
    <property type="molecule type" value="Genomic_DNA"/>
</dbReference>
<sequence>MSSETGGQKDNDDDDWSQISSQVMRKRVQNRLAQRKHRKGVKAKLKELERLATHESSSASTTQAAAAAAAPTRGSSLSANDHAPGLSPDMPDLSSLDVPMPGGFPLHGSSAANYIYNHPPSSYPAVSGGGSLSLPPTVPVPFANTFPVPEWAGDGRLSPTSNLLPQGYEDEMDSLGRYLEQHRHTIENRDLHSHTRSSTTSSSWVSSHRPGQSTDSSSIPDRIIMPSDSVSARENEISAGALSTRTSLSKHGSRMSSGSPRLLDVYSDLELNQSNSSSQLATTKASIPGRRHHDTSSTTPAIDGLSITRDEVPTTLSSRIASAMKAIRALGFSGIEELTAQFYTADLQDRPALADAQRISRRRGLTRILANLREHAQDNWTEWEAQGYREEILRAAEDILGDECRRFSVGEDARGSSSKRGRNNNITDLKQDFQDELPNLYGLLGVLSLSSQQWGDEDHTPVIVNAISLLLRGGSADRPR</sequence>
<feature type="compositionally biased region" description="Polar residues" evidence="1">
    <location>
        <begin position="241"/>
        <end position="259"/>
    </location>
</feature>
<evidence type="ECO:0008006" key="4">
    <source>
        <dbReference type="Google" id="ProtNLM"/>
    </source>
</evidence>
<feature type="compositionally biased region" description="Basic and acidic residues" evidence="1">
    <location>
        <begin position="44"/>
        <end position="53"/>
    </location>
</feature>
<evidence type="ECO:0000313" key="3">
    <source>
        <dbReference type="Proteomes" id="UP000509510"/>
    </source>
</evidence>
<dbReference type="KEGG" id="trg:TRUGW13939_10580"/>
<keyword evidence="3" id="KW-1185">Reference proteome</keyword>
<dbReference type="CDD" id="cd14688">
    <property type="entry name" value="bZIP_YAP"/>
    <property type="match status" value="1"/>
</dbReference>
<dbReference type="InterPro" id="IPR052635">
    <property type="entry name" value="Sec_Metab_Biosynth_Reg"/>
</dbReference>
<feature type="region of interest" description="Disordered" evidence="1">
    <location>
        <begin position="241"/>
        <end position="260"/>
    </location>
</feature>
<evidence type="ECO:0000256" key="1">
    <source>
        <dbReference type="SAM" id="MobiDB-lite"/>
    </source>
</evidence>
<evidence type="ECO:0000313" key="2">
    <source>
        <dbReference type="EMBL" id="QKX63410.1"/>
    </source>
</evidence>
<proteinExistence type="predicted"/>
<feature type="compositionally biased region" description="Basic residues" evidence="1">
    <location>
        <begin position="24"/>
        <end position="43"/>
    </location>
</feature>
<feature type="region of interest" description="Disordered" evidence="1">
    <location>
        <begin position="186"/>
        <end position="223"/>
    </location>
</feature>
<dbReference type="RefSeq" id="XP_035349584.1">
    <property type="nucleotide sequence ID" value="XM_035493691.1"/>
</dbReference>
<feature type="compositionally biased region" description="Low complexity" evidence="1">
    <location>
        <begin position="196"/>
        <end position="208"/>
    </location>
</feature>
<feature type="compositionally biased region" description="Polar residues" evidence="1">
    <location>
        <begin position="209"/>
        <end position="219"/>
    </location>
</feature>
<dbReference type="PANTHER" id="PTHR39607">
    <property type="entry name" value="XANTHOCILLIN BIOSYNTHESIS CLUSTER TRANSCRIPTION FACTOR XANC-RELATED"/>
    <property type="match status" value="1"/>
</dbReference>
<gene>
    <name evidence="2" type="ORF">TRUGW13939_10580</name>
</gene>
<name>A0A7H8RAE4_TALRU</name>
<organism evidence="2 3">
    <name type="scientific">Talaromyces rugulosus</name>
    <name type="common">Penicillium rugulosum</name>
    <dbReference type="NCBI Taxonomy" id="121627"/>
    <lineage>
        <taxon>Eukaryota</taxon>
        <taxon>Fungi</taxon>
        <taxon>Dikarya</taxon>
        <taxon>Ascomycota</taxon>
        <taxon>Pezizomycotina</taxon>
        <taxon>Eurotiomycetes</taxon>
        <taxon>Eurotiomycetidae</taxon>
        <taxon>Eurotiales</taxon>
        <taxon>Trichocomaceae</taxon>
        <taxon>Talaromyces</taxon>
        <taxon>Talaromyces sect. Islandici</taxon>
    </lineage>
</organism>